<comment type="catalytic activity">
    <reaction evidence="8">
        <text>L-seryl-[protein] + ATP = O-phospho-L-seryl-[protein] + ADP + H(+)</text>
        <dbReference type="Rhea" id="RHEA:17989"/>
        <dbReference type="Rhea" id="RHEA-COMP:9863"/>
        <dbReference type="Rhea" id="RHEA-COMP:11604"/>
        <dbReference type="ChEBI" id="CHEBI:15378"/>
        <dbReference type="ChEBI" id="CHEBI:29999"/>
        <dbReference type="ChEBI" id="CHEBI:30616"/>
        <dbReference type="ChEBI" id="CHEBI:83421"/>
        <dbReference type="ChEBI" id="CHEBI:456216"/>
        <dbReference type="EC" id="2.7.11.1"/>
    </reaction>
</comment>
<gene>
    <name evidence="13" type="ORF">OIU84_021153</name>
</gene>
<evidence type="ECO:0000256" key="4">
    <source>
        <dbReference type="ARBA" id="ARBA00022741"/>
    </source>
</evidence>
<dbReference type="Gene3D" id="3.30.200.20">
    <property type="entry name" value="Phosphorylase Kinase, domain 1"/>
    <property type="match status" value="1"/>
</dbReference>
<feature type="signal peptide" evidence="11">
    <location>
        <begin position="1"/>
        <end position="21"/>
    </location>
</feature>
<dbReference type="AlphaFoldDB" id="A0AAD6KUD9"/>
<feature type="region of interest" description="Disordered" evidence="9">
    <location>
        <begin position="26"/>
        <end position="66"/>
    </location>
</feature>
<dbReference type="Pfam" id="PF00069">
    <property type="entry name" value="Pkinase"/>
    <property type="match status" value="1"/>
</dbReference>
<dbReference type="GO" id="GO:0005524">
    <property type="term" value="F:ATP binding"/>
    <property type="evidence" value="ECO:0007669"/>
    <property type="project" value="UniProtKB-KW"/>
</dbReference>
<keyword evidence="5" id="KW-0418">Kinase</keyword>
<proteinExistence type="predicted"/>
<evidence type="ECO:0000259" key="12">
    <source>
        <dbReference type="PROSITE" id="PS50011"/>
    </source>
</evidence>
<evidence type="ECO:0000313" key="14">
    <source>
        <dbReference type="Proteomes" id="UP001162972"/>
    </source>
</evidence>
<dbReference type="Gene3D" id="1.10.510.10">
    <property type="entry name" value="Transferase(Phosphotransferase) domain 1"/>
    <property type="match status" value="1"/>
</dbReference>
<feature type="chain" id="PRO_5042197037" description="non-specific serine/threonine protein kinase" evidence="11">
    <location>
        <begin position="22"/>
        <end position="303"/>
    </location>
</feature>
<feature type="domain" description="Protein kinase" evidence="12">
    <location>
        <begin position="58"/>
        <end position="303"/>
    </location>
</feature>
<evidence type="ECO:0000256" key="3">
    <source>
        <dbReference type="ARBA" id="ARBA00022679"/>
    </source>
</evidence>
<evidence type="ECO:0000256" key="2">
    <source>
        <dbReference type="ARBA" id="ARBA00022527"/>
    </source>
</evidence>
<keyword evidence="10" id="KW-0812">Transmembrane</keyword>
<keyword evidence="10" id="KW-0472">Membrane</keyword>
<keyword evidence="2" id="KW-0723">Serine/threonine-protein kinase</keyword>
<comment type="caution">
    <text evidence="13">The sequence shown here is derived from an EMBL/GenBank/DDBJ whole genome shotgun (WGS) entry which is preliminary data.</text>
</comment>
<evidence type="ECO:0000256" key="10">
    <source>
        <dbReference type="SAM" id="Phobius"/>
    </source>
</evidence>
<dbReference type="PROSITE" id="PS50011">
    <property type="entry name" value="PROTEIN_KINASE_DOM"/>
    <property type="match status" value="1"/>
</dbReference>
<reference evidence="13 14" key="1">
    <citation type="journal article" date="2023" name="Int. J. Mol. Sci.">
        <title>De Novo Assembly and Annotation of 11 Diverse Shrub Willow (Salix) Genomes Reveals Novel Gene Organization in Sex-Linked Regions.</title>
        <authorList>
            <person name="Hyden B."/>
            <person name="Feng K."/>
            <person name="Yates T.B."/>
            <person name="Jawdy S."/>
            <person name="Cereghino C."/>
            <person name="Smart L.B."/>
            <person name="Muchero W."/>
        </authorList>
    </citation>
    <scope>NUCLEOTIDE SEQUENCE [LARGE SCALE GENOMIC DNA]</scope>
    <source>
        <tissue evidence="13">Shoot tip</tissue>
    </source>
</reference>
<keyword evidence="11" id="KW-0732">Signal</keyword>
<dbReference type="PROSITE" id="PS00108">
    <property type="entry name" value="PROTEIN_KINASE_ST"/>
    <property type="match status" value="1"/>
</dbReference>
<feature type="transmembrane region" description="Helical" evidence="10">
    <location>
        <begin position="69"/>
        <end position="94"/>
    </location>
</feature>
<sequence>MCPHLLCLLQLQLFLYHHLFPSNSTPPALSPPPPRLAPPPASLVSPPSPTNNTAPNSPESSNSSGNGGIGTGGIVAIDAAVGIIMLSLIGLALWCMRKRRKEISGLNGAYVMPSSLGPSSGTVFPSGSTFTKTQSTAPLIASGSSSRCVSLPPESSGLGNSRPLFVFEELIKATNGFSSQNLLGEGGFGSVGQLWTGQHVSKLAAGAARGLAYLHEDCHPRIIHRDIKSSNILLDNNFEAKVSDFGLAKLALDTNTHVTTRVMGTFGQSGIDGNIVLKYSCMLFSFPWNEHISAMSMYIASNV</sequence>
<dbReference type="FunFam" id="1.10.510.10:FF:001023">
    <property type="entry name" value="Os07g0541700 protein"/>
    <property type="match status" value="1"/>
</dbReference>
<keyword evidence="14" id="KW-1185">Reference proteome</keyword>
<dbReference type="SUPFAM" id="SSF56112">
    <property type="entry name" value="Protein kinase-like (PK-like)"/>
    <property type="match status" value="1"/>
</dbReference>
<feature type="compositionally biased region" description="Low complexity" evidence="9">
    <location>
        <begin position="50"/>
        <end position="64"/>
    </location>
</feature>
<keyword evidence="10" id="KW-1133">Transmembrane helix</keyword>
<protein>
    <recommendedName>
        <fullName evidence="1">non-specific serine/threonine protein kinase</fullName>
        <ecNumber evidence="1">2.7.11.1</ecNumber>
    </recommendedName>
</protein>
<dbReference type="EC" id="2.7.11.1" evidence="1"/>
<keyword evidence="6" id="KW-0067">ATP-binding</keyword>
<evidence type="ECO:0000256" key="11">
    <source>
        <dbReference type="SAM" id="SignalP"/>
    </source>
</evidence>
<evidence type="ECO:0000256" key="1">
    <source>
        <dbReference type="ARBA" id="ARBA00012513"/>
    </source>
</evidence>
<comment type="catalytic activity">
    <reaction evidence="7">
        <text>L-threonyl-[protein] + ATP = O-phospho-L-threonyl-[protein] + ADP + H(+)</text>
        <dbReference type="Rhea" id="RHEA:46608"/>
        <dbReference type="Rhea" id="RHEA-COMP:11060"/>
        <dbReference type="Rhea" id="RHEA-COMP:11605"/>
        <dbReference type="ChEBI" id="CHEBI:15378"/>
        <dbReference type="ChEBI" id="CHEBI:30013"/>
        <dbReference type="ChEBI" id="CHEBI:30616"/>
        <dbReference type="ChEBI" id="CHEBI:61977"/>
        <dbReference type="ChEBI" id="CHEBI:456216"/>
        <dbReference type="EC" id="2.7.11.1"/>
    </reaction>
</comment>
<dbReference type="PANTHER" id="PTHR47989">
    <property type="entry name" value="OS01G0750732 PROTEIN"/>
    <property type="match status" value="1"/>
</dbReference>
<evidence type="ECO:0000256" key="5">
    <source>
        <dbReference type="ARBA" id="ARBA00022777"/>
    </source>
</evidence>
<evidence type="ECO:0000256" key="9">
    <source>
        <dbReference type="SAM" id="MobiDB-lite"/>
    </source>
</evidence>
<dbReference type="GO" id="GO:0004674">
    <property type="term" value="F:protein serine/threonine kinase activity"/>
    <property type="evidence" value="ECO:0007669"/>
    <property type="project" value="UniProtKB-KW"/>
</dbReference>
<evidence type="ECO:0000256" key="8">
    <source>
        <dbReference type="ARBA" id="ARBA00048679"/>
    </source>
</evidence>
<dbReference type="InterPro" id="IPR008271">
    <property type="entry name" value="Ser/Thr_kinase_AS"/>
</dbReference>
<dbReference type="Proteomes" id="UP001162972">
    <property type="component" value="Chromosome 8"/>
</dbReference>
<keyword evidence="4" id="KW-0547">Nucleotide-binding</keyword>
<evidence type="ECO:0000313" key="13">
    <source>
        <dbReference type="EMBL" id="KAJ6429693.1"/>
    </source>
</evidence>
<accession>A0AAD6KUD9</accession>
<evidence type="ECO:0000256" key="6">
    <source>
        <dbReference type="ARBA" id="ARBA00022840"/>
    </source>
</evidence>
<keyword evidence="3" id="KW-0808">Transferase</keyword>
<dbReference type="PANTHER" id="PTHR47989:SF47">
    <property type="entry name" value="SERINE_THREONINE-PROTEIN KINASE PBL28-RELATED"/>
    <property type="match status" value="1"/>
</dbReference>
<dbReference type="InterPro" id="IPR000719">
    <property type="entry name" value="Prot_kinase_dom"/>
</dbReference>
<dbReference type="EMBL" id="JAPFFJ010000004">
    <property type="protein sequence ID" value="KAJ6429693.1"/>
    <property type="molecule type" value="Genomic_DNA"/>
</dbReference>
<organism evidence="13 14">
    <name type="scientific">Salix udensis</name>
    <dbReference type="NCBI Taxonomy" id="889485"/>
    <lineage>
        <taxon>Eukaryota</taxon>
        <taxon>Viridiplantae</taxon>
        <taxon>Streptophyta</taxon>
        <taxon>Embryophyta</taxon>
        <taxon>Tracheophyta</taxon>
        <taxon>Spermatophyta</taxon>
        <taxon>Magnoliopsida</taxon>
        <taxon>eudicotyledons</taxon>
        <taxon>Gunneridae</taxon>
        <taxon>Pentapetalae</taxon>
        <taxon>rosids</taxon>
        <taxon>fabids</taxon>
        <taxon>Malpighiales</taxon>
        <taxon>Salicaceae</taxon>
        <taxon>Saliceae</taxon>
        <taxon>Salix</taxon>
    </lineage>
</organism>
<dbReference type="InterPro" id="IPR011009">
    <property type="entry name" value="Kinase-like_dom_sf"/>
</dbReference>
<name>A0AAD6KUD9_9ROSI</name>
<evidence type="ECO:0000256" key="7">
    <source>
        <dbReference type="ARBA" id="ARBA00047899"/>
    </source>
</evidence>
<feature type="compositionally biased region" description="Pro residues" evidence="9">
    <location>
        <begin position="28"/>
        <end position="49"/>
    </location>
</feature>